<evidence type="ECO:0000313" key="2">
    <source>
        <dbReference type="Proteomes" id="UP000281028"/>
    </source>
</evidence>
<keyword evidence="2" id="KW-1185">Reference proteome</keyword>
<protein>
    <submittedName>
        <fullName evidence="1">Uncharacterized protein</fullName>
    </submittedName>
</protein>
<proteinExistence type="predicted"/>
<organism evidence="1 2">
    <name type="scientific">Chitinophaga solisilvae</name>
    <dbReference type="NCBI Taxonomy" id="1233460"/>
    <lineage>
        <taxon>Bacteria</taxon>
        <taxon>Pseudomonadati</taxon>
        <taxon>Bacteroidota</taxon>
        <taxon>Chitinophagia</taxon>
        <taxon>Chitinophagales</taxon>
        <taxon>Chitinophagaceae</taxon>
        <taxon>Chitinophaga</taxon>
    </lineage>
</organism>
<evidence type="ECO:0000313" key="1">
    <source>
        <dbReference type="EMBL" id="NSL89987.1"/>
    </source>
</evidence>
<dbReference type="PANTHER" id="PTHR21180">
    <property type="entry name" value="ENDONUCLEASE/EXONUCLEASE/PHOSPHATASE FAMILY DOMAIN-CONTAINING PROTEIN 1"/>
    <property type="match status" value="1"/>
</dbReference>
<dbReference type="GO" id="GO:0015628">
    <property type="term" value="P:protein secretion by the type II secretion system"/>
    <property type="evidence" value="ECO:0007669"/>
    <property type="project" value="TreeGrafter"/>
</dbReference>
<gene>
    <name evidence="1" type="ORF">ECE50_024310</name>
</gene>
<dbReference type="InterPro" id="IPR051675">
    <property type="entry name" value="Endo/Exo/Phosphatase_dom_1"/>
</dbReference>
<dbReference type="AlphaFoldDB" id="A0A433W9U5"/>
<dbReference type="Pfam" id="PF12836">
    <property type="entry name" value="HHH_3"/>
    <property type="match status" value="2"/>
</dbReference>
<dbReference type="EMBL" id="RIAR02000001">
    <property type="protein sequence ID" value="NSL89987.1"/>
    <property type="molecule type" value="Genomic_DNA"/>
</dbReference>
<name>A0A433W9U5_9BACT</name>
<dbReference type="Gene3D" id="1.10.150.280">
    <property type="entry name" value="AF1531-like domain"/>
    <property type="match status" value="1"/>
</dbReference>
<sequence>MWKAPVKEWWRFSPRERIGILVMVAVMLTTAWLPDMLFPLQRVTVGDSTALHAAVTAFEAQCKPDAPAVTAGRREEVAVSTGALFYFDPNTLPVSGWEQLGVPARTAATIQRFREKGGRFREAADLQRIYGLTAATCTRLIPYVKIAAVGRPYHRTRYTDTVYHNGYQSAYKRTERSGGPPRKLPAVIDINTADTIAWQLLPGIGPGYARRITAFRDKLGGFFAISQVGECYGLPDSTFQKIQPFLKIGDGSLKKIDLNLTDEKSLAAHPYIRYKLARLIVQYRSAHAGFRRVDELRSLPLVDEIIYRKIEPYIVITF</sequence>
<accession>A0A433W9U5</accession>
<dbReference type="OrthoDB" id="981124at2"/>
<dbReference type="Gene3D" id="1.10.150.320">
    <property type="entry name" value="Photosystem II 12 kDa extrinsic protein"/>
    <property type="match status" value="1"/>
</dbReference>
<dbReference type="GO" id="GO:0015627">
    <property type="term" value="C:type II protein secretion system complex"/>
    <property type="evidence" value="ECO:0007669"/>
    <property type="project" value="TreeGrafter"/>
</dbReference>
<dbReference type="Proteomes" id="UP000281028">
    <property type="component" value="Unassembled WGS sequence"/>
</dbReference>
<dbReference type="InterPro" id="IPR010994">
    <property type="entry name" value="RuvA_2-like"/>
</dbReference>
<reference evidence="1" key="1">
    <citation type="submission" date="2020-05" db="EMBL/GenBank/DDBJ databases">
        <title>Chitinophaga laudate sp. nov., isolated from a tropical peat swamp.</title>
        <authorList>
            <person name="Goh C.B.S."/>
            <person name="Lee M.S."/>
            <person name="Parimannan S."/>
            <person name="Pasbakhsh P."/>
            <person name="Yule C.M."/>
            <person name="Rajandas H."/>
            <person name="Loke S."/>
            <person name="Croft L."/>
            <person name="Tan J.B.L."/>
        </authorList>
    </citation>
    <scope>NUCLEOTIDE SEQUENCE</scope>
    <source>
        <strain evidence="1">Mgbs1</strain>
    </source>
</reference>
<dbReference type="SUPFAM" id="SSF47781">
    <property type="entry name" value="RuvA domain 2-like"/>
    <property type="match status" value="3"/>
</dbReference>
<dbReference type="PANTHER" id="PTHR21180:SF32">
    <property type="entry name" value="ENDONUCLEASE_EXONUCLEASE_PHOSPHATASE FAMILY DOMAIN-CONTAINING PROTEIN 1"/>
    <property type="match status" value="1"/>
</dbReference>
<comment type="caution">
    <text evidence="1">The sequence shown here is derived from an EMBL/GenBank/DDBJ whole genome shotgun (WGS) entry which is preliminary data.</text>
</comment>